<evidence type="ECO:0000313" key="3">
    <source>
        <dbReference type="Proteomes" id="UP000585665"/>
    </source>
</evidence>
<evidence type="ECO:0000313" key="2">
    <source>
        <dbReference type="EMBL" id="NVN40473.1"/>
    </source>
</evidence>
<protein>
    <recommendedName>
        <fullName evidence="4">DedA family protein</fullName>
    </recommendedName>
</protein>
<feature type="transmembrane region" description="Helical" evidence="1">
    <location>
        <begin position="81"/>
        <end position="102"/>
    </location>
</feature>
<accession>A0A850PC35</accession>
<name>A0A850PC35_9PROT</name>
<dbReference type="EMBL" id="JABXXR010000045">
    <property type="protein sequence ID" value="NVN40473.1"/>
    <property type="molecule type" value="Genomic_DNA"/>
</dbReference>
<evidence type="ECO:0008006" key="4">
    <source>
        <dbReference type="Google" id="ProtNLM"/>
    </source>
</evidence>
<keyword evidence="1" id="KW-0472">Membrane</keyword>
<dbReference type="Proteomes" id="UP000585665">
    <property type="component" value="Unassembled WGS sequence"/>
</dbReference>
<keyword evidence="1" id="KW-0812">Transmembrane</keyword>
<gene>
    <name evidence="2" type="ORF">HUK82_07840</name>
</gene>
<organism evidence="2 3">
    <name type="scientific">Ameyamaea chiangmaiensis</name>
    <dbReference type="NCBI Taxonomy" id="442969"/>
    <lineage>
        <taxon>Bacteria</taxon>
        <taxon>Pseudomonadati</taxon>
        <taxon>Pseudomonadota</taxon>
        <taxon>Alphaproteobacteria</taxon>
        <taxon>Acetobacterales</taxon>
        <taxon>Acetobacteraceae</taxon>
        <taxon>Ameyamaea</taxon>
    </lineage>
</organism>
<feature type="transmembrane region" description="Helical" evidence="1">
    <location>
        <begin position="35"/>
        <end position="61"/>
    </location>
</feature>
<feature type="non-terminal residue" evidence="2">
    <location>
        <position position="1"/>
    </location>
</feature>
<keyword evidence="1" id="KW-1133">Transmembrane helix</keyword>
<reference evidence="2 3" key="1">
    <citation type="submission" date="2020-06" db="EMBL/GenBank/DDBJ databases">
        <title>Description of novel acetic acid bacteria.</title>
        <authorList>
            <person name="Sombolestani A."/>
        </authorList>
    </citation>
    <scope>NUCLEOTIDE SEQUENCE [LARGE SCALE GENOMIC DNA]</scope>
    <source>
        <strain evidence="2 3">LMG 27010</strain>
    </source>
</reference>
<evidence type="ECO:0000256" key="1">
    <source>
        <dbReference type="SAM" id="Phobius"/>
    </source>
</evidence>
<proteinExistence type="predicted"/>
<keyword evidence="3" id="KW-1185">Reference proteome</keyword>
<dbReference type="AlphaFoldDB" id="A0A850PC35"/>
<sequence length="109" mass="11980">WARAPVNDARAEWLRAHVLRTVFVCRFIPGARLPIYTACGFFHAGLVRFTVATAAATLLWTSALFGVSVRIGQVLMTYLGVWRWVGAAGFVITIVVVGRIAAHLQKETP</sequence>
<comment type="caution">
    <text evidence="2">The sequence shown here is derived from an EMBL/GenBank/DDBJ whole genome shotgun (WGS) entry which is preliminary data.</text>
</comment>